<dbReference type="EMBL" id="CAKOFQ010006867">
    <property type="protein sequence ID" value="CAH1977961.1"/>
    <property type="molecule type" value="Genomic_DNA"/>
</dbReference>
<gene>
    <name evidence="1" type="ORF">ACAOBT_LOCUS12988</name>
</gene>
<proteinExistence type="predicted"/>
<accession>A0A9P0KN22</accession>
<keyword evidence="2" id="KW-1185">Reference proteome</keyword>
<dbReference type="AlphaFoldDB" id="A0A9P0KN22"/>
<evidence type="ECO:0000313" key="2">
    <source>
        <dbReference type="Proteomes" id="UP001152888"/>
    </source>
</evidence>
<organism evidence="1 2">
    <name type="scientific">Acanthoscelides obtectus</name>
    <name type="common">Bean weevil</name>
    <name type="synonym">Bruchus obtectus</name>
    <dbReference type="NCBI Taxonomy" id="200917"/>
    <lineage>
        <taxon>Eukaryota</taxon>
        <taxon>Metazoa</taxon>
        <taxon>Ecdysozoa</taxon>
        <taxon>Arthropoda</taxon>
        <taxon>Hexapoda</taxon>
        <taxon>Insecta</taxon>
        <taxon>Pterygota</taxon>
        <taxon>Neoptera</taxon>
        <taxon>Endopterygota</taxon>
        <taxon>Coleoptera</taxon>
        <taxon>Polyphaga</taxon>
        <taxon>Cucujiformia</taxon>
        <taxon>Chrysomeloidea</taxon>
        <taxon>Chrysomelidae</taxon>
        <taxon>Bruchinae</taxon>
        <taxon>Bruchini</taxon>
        <taxon>Acanthoscelides</taxon>
    </lineage>
</organism>
<evidence type="ECO:0000313" key="1">
    <source>
        <dbReference type="EMBL" id="CAH1977961.1"/>
    </source>
</evidence>
<name>A0A9P0KN22_ACAOB</name>
<dbReference type="Proteomes" id="UP001152888">
    <property type="component" value="Unassembled WGS sequence"/>
</dbReference>
<comment type="caution">
    <text evidence="1">The sequence shown here is derived from an EMBL/GenBank/DDBJ whole genome shotgun (WGS) entry which is preliminary data.</text>
</comment>
<sequence length="47" mass="5497">MCYAKVVEFFVFPESDLHNRVTRIYKGVWSCKLRSEVSRPPATSTNF</sequence>
<protein>
    <submittedName>
        <fullName evidence="1">Uncharacterized protein</fullName>
    </submittedName>
</protein>
<reference evidence="1" key="1">
    <citation type="submission" date="2022-03" db="EMBL/GenBank/DDBJ databases">
        <authorList>
            <person name="Sayadi A."/>
        </authorList>
    </citation>
    <scope>NUCLEOTIDE SEQUENCE</scope>
</reference>